<evidence type="ECO:0000259" key="2">
    <source>
        <dbReference type="PROSITE" id="PS50878"/>
    </source>
</evidence>
<protein>
    <recommendedName>
        <fullName evidence="6">Reverse transcriptase domain-containing protein</fullName>
    </recommendedName>
</protein>
<sequence length="721" mass="82338">MEDIRTASKLITKDSFMVNIDLKEAYFLLPIHKSHRKYLRFIFNENLYEFSCLPFGLSSAPYIFTKILNPVITELRSKGFLSVRYLDDILCIGRSYNQCVENAKQTIELLTKLGFVINYKKSTLTPNKSCKFLGFVLNSENMTLGLPQNKRSDILERVKSISKLKTISIRDFASFLGKLIAACPAIPYSWVYTKSFERAKYLALLDSGDNYDTTMNIPNSFCDDLRWWKNNILNSNNPIRREKYSMEIFTDASKTGWGAACNNERTGGHWSAEEQVNHINYLELLAVFFGLRSFASDIKDCAILLRVDNTTAISYVNRMGGVQYPHFNDISKKIWQWCEVRRIFIFASYIKSSQNTVADFESRQLNTDTEWELSDNVFSEIIRRYGQPDIDLFATRINAKCDKYISWRRDPYAFNIDAFTVDWHPFFFYAFPPFSLILKILNKLINDGATDFFDISITSLLDFLSRCLKSGDSYGTLNNHRSAISLISSNCIGQDLRVKRFFKGAFRLKPSFPRYSVTWNPNIVLEHLSKLYPNDSLSLENITKKCTVLLALATGQRTQTLSLVKLPNITTYNERIVITITDLIKTSGAGRKQPILDLPFFRSNPSICPAATLISYVSVTTAIRPVSETRLLLTHKKPHKAASSQTIGRWIKQTLEESGVDTSVFRPHSTRHAATSAALRNGVNVDTIRRCAGWTGHSTVFANFYNRPLINENTNLLSNLV</sequence>
<feature type="domain" description="Reverse transcriptase" evidence="2">
    <location>
        <begin position="1"/>
        <end position="137"/>
    </location>
</feature>
<evidence type="ECO:0000256" key="1">
    <source>
        <dbReference type="ARBA" id="ARBA00023172"/>
    </source>
</evidence>
<dbReference type="SUPFAM" id="SSF56349">
    <property type="entry name" value="DNA breaking-rejoining enzymes"/>
    <property type="match status" value="1"/>
</dbReference>
<dbReference type="Pfam" id="PF00589">
    <property type="entry name" value="Phage_integrase"/>
    <property type="match status" value="1"/>
</dbReference>
<dbReference type="Pfam" id="PF00078">
    <property type="entry name" value="RVT_1"/>
    <property type="match status" value="1"/>
</dbReference>
<organism evidence="4 5">
    <name type="scientific">Loxostege sticticalis</name>
    <name type="common">Beet webworm moth</name>
    <dbReference type="NCBI Taxonomy" id="481309"/>
    <lineage>
        <taxon>Eukaryota</taxon>
        <taxon>Metazoa</taxon>
        <taxon>Ecdysozoa</taxon>
        <taxon>Arthropoda</taxon>
        <taxon>Hexapoda</taxon>
        <taxon>Insecta</taxon>
        <taxon>Pterygota</taxon>
        <taxon>Neoptera</taxon>
        <taxon>Endopterygota</taxon>
        <taxon>Lepidoptera</taxon>
        <taxon>Glossata</taxon>
        <taxon>Ditrysia</taxon>
        <taxon>Pyraloidea</taxon>
        <taxon>Crambidae</taxon>
        <taxon>Pyraustinae</taxon>
        <taxon>Loxostege</taxon>
    </lineage>
</organism>
<dbReference type="GO" id="GO:0071897">
    <property type="term" value="P:DNA biosynthetic process"/>
    <property type="evidence" value="ECO:0007669"/>
    <property type="project" value="UniProtKB-ARBA"/>
</dbReference>
<dbReference type="InterPro" id="IPR043502">
    <property type="entry name" value="DNA/RNA_pol_sf"/>
</dbReference>
<keyword evidence="1" id="KW-0233">DNA recombination</keyword>
<dbReference type="EMBL" id="JBEDNZ010000035">
    <property type="protein sequence ID" value="KAL0803398.1"/>
    <property type="molecule type" value="Genomic_DNA"/>
</dbReference>
<dbReference type="Gene3D" id="3.10.10.10">
    <property type="entry name" value="HIV Type 1 Reverse Transcriptase, subunit A, domain 1"/>
    <property type="match status" value="1"/>
</dbReference>
<name>A0ABD0S3J3_LOXSC</name>
<accession>A0ABD0S3J3</accession>
<dbReference type="InterPro" id="IPR002104">
    <property type="entry name" value="Integrase_catalytic"/>
</dbReference>
<dbReference type="GO" id="GO:0006310">
    <property type="term" value="P:DNA recombination"/>
    <property type="evidence" value="ECO:0007669"/>
    <property type="project" value="UniProtKB-KW"/>
</dbReference>
<reference evidence="4 5" key="1">
    <citation type="submission" date="2024-06" db="EMBL/GenBank/DDBJ databases">
        <title>A chromosome-level genome assembly of beet webworm, Loxostege sticticalis.</title>
        <authorList>
            <person name="Zhang Y."/>
        </authorList>
    </citation>
    <scope>NUCLEOTIDE SEQUENCE [LARGE SCALE GENOMIC DNA]</scope>
    <source>
        <strain evidence="4">AQ028</strain>
        <tissue evidence="4">Male pupae</tissue>
    </source>
</reference>
<dbReference type="PROSITE" id="PS50878">
    <property type="entry name" value="RT_POL"/>
    <property type="match status" value="1"/>
</dbReference>
<evidence type="ECO:0000313" key="5">
    <source>
        <dbReference type="Proteomes" id="UP001549921"/>
    </source>
</evidence>
<dbReference type="PROSITE" id="PS51898">
    <property type="entry name" value="TYR_RECOMBINASE"/>
    <property type="match status" value="1"/>
</dbReference>
<dbReference type="Gene3D" id="1.10.443.10">
    <property type="entry name" value="Intergrase catalytic core"/>
    <property type="match status" value="1"/>
</dbReference>
<dbReference type="CDD" id="cd09275">
    <property type="entry name" value="RNase_HI_RT_DIRS1"/>
    <property type="match status" value="1"/>
</dbReference>
<evidence type="ECO:0008006" key="6">
    <source>
        <dbReference type="Google" id="ProtNLM"/>
    </source>
</evidence>
<dbReference type="Proteomes" id="UP001549921">
    <property type="component" value="Unassembled WGS sequence"/>
</dbReference>
<feature type="domain" description="Tyr recombinase" evidence="3">
    <location>
        <begin position="514"/>
        <end position="718"/>
    </location>
</feature>
<comment type="caution">
    <text evidence="4">The sequence shown here is derived from an EMBL/GenBank/DDBJ whole genome shotgun (WGS) entry which is preliminary data.</text>
</comment>
<dbReference type="InterPro" id="IPR011010">
    <property type="entry name" value="DNA_brk_join_enz"/>
</dbReference>
<dbReference type="InterPro" id="IPR052055">
    <property type="entry name" value="Hepadnavirus_pol/RT"/>
</dbReference>
<dbReference type="InterPro" id="IPR013762">
    <property type="entry name" value="Integrase-like_cat_sf"/>
</dbReference>
<dbReference type="AlphaFoldDB" id="A0ABD0S3J3"/>
<evidence type="ECO:0000313" key="4">
    <source>
        <dbReference type="EMBL" id="KAL0803398.1"/>
    </source>
</evidence>
<dbReference type="PANTHER" id="PTHR33050">
    <property type="entry name" value="REVERSE TRANSCRIPTASE DOMAIN-CONTAINING PROTEIN"/>
    <property type="match status" value="1"/>
</dbReference>
<evidence type="ECO:0000259" key="3">
    <source>
        <dbReference type="PROSITE" id="PS51898"/>
    </source>
</evidence>
<dbReference type="Gene3D" id="3.30.70.270">
    <property type="match status" value="1"/>
</dbReference>
<dbReference type="InterPro" id="IPR043128">
    <property type="entry name" value="Rev_trsase/Diguanyl_cyclase"/>
</dbReference>
<proteinExistence type="predicted"/>
<dbReference type="InterPro" id="IPR000477">
    <property type="entry name" value="RT_dom"/>
</dbReference>
<gene>
    <name evidence="4" type="ORF">ABMA28_017352</name>
</gene>
<dbReference type="PANTHER" id="PTHR33050:SF7">
    <property type="entry name" value="RIBONUCLEASE H"/>
    <property type="match status" value="1"/>
</dbReference>
<dbReference type="CDD" id="cd03714">
    <property type="entry name" value="RT_DIRS1"/>
    <property type="match status" value="1"/>
</dbReference>
<dbReference type="SUPFAM" id="SSF56672">
    <property type="entry name" value="DNA/RNA polymerases"/>
    <property type="match status" value="1"/>
</dbReference>